<evidence type="ECO:0000256" key="1">
    <source>
        <dbReference type="SAM" id="Phobius"/>
    </source>
</evidence>
<organism evidence="2 3">
    <name type="scientific">Polarella glacialis</name>
    <name type="common">Dinoflagellate</name>
    <dbReference type="NCBI Taxonomy" id="89957"/>
    <lineage>
        <taxon>Eukaryota</taxon>
        <taxon>Sar</taxon>
        <taxon>Alveolata</taxon>
        <taxon>Dinophyceae</taxon>
        <taxon>Suessiales</taxon>
        <taxon>Suessiaceae</taxon>
        <taxon>Polarella</taxon>
    </lineage>
</organism>
<protein>
    <submittedName>
        <fullName evidence="2">Uncharacterized protein</fullName>
    </submittedName>
</protein>
<name>A0A813JMV7_POLGL</name>
<sequence length="122" mass="13937">MRHHHAHGKWEVYLGVLVIQYFGGLAWLVLFLFRSWLLTSAVLQDPDSSTDKRLLNMSGTWHKFPRHGALPQLCCCRCCSCCWYDCYCCCWCDRCCCFSPIAERQTAAPIAYCFAPLGISSS</sequence>
<dbReference type="AlphaFoldDB" id="A0A813JMV7"/>
<keyword evidence="1" id="KW-1133">Transmembrane helix</keyword>
<keyword evidence="1" id="KW-0812">Transmembrane</keyword>
<feature type="transmembrane region" description="Helical" evidence="1">
    <location>
        <begin position="12"/>
        <end position="33"/>
    </location>
</feature>
<proteinExistence type="predicted"/>
<evidence type="ECO:0000313" key="2">
    <source>
        <dbReference type="EMBL" id="CAE8681299.1"/>
    </source>
</evidence>
<accession>A0A813JMV7</accession>
<dbReference type="Proteomes" id="UP000626109">
    <property type="component" value="Unassembled WGS sequence"/>
</dbReference>
<evidence type="ECO:0000313" key="3">
    <source>
        <dbReference type="Proteomes" id="UP000626109"/>
    </source>
</evidence>
<reference evidence="2" key="1">
    <citation type="submission" date="2021-02" db="EMBL/GenBank/DDBJ databases">
        <authorList>
            <person name="Dougan E. K."/>
            <person name="Rhodes N."/>
            <person name="Thang M."/>
            <person name="Chan C."/>
        </authorList>
    </citation>
    <scope>NUCLEOTIDE SEQUENCE</scope>
</reference>
<dbReference type="EMBL" id="CAJNNW010025943">
    <property type="protein sequence ID" value="CAE8681299.1"/>
    <property type="molecule type" value="Genomic_DNA"/>
</dbReference>
<keyword evidence="1" id="KW-0472">Membrane</keyword>
<comment type="caution">
    <text evidence="2">The sequence shown here is derived from an EMBL/GenBank/DDBJ whole genome shotgun (WGS) entry which is preliminary data.</text>
</comment>
<gene>
    <name evidence="2" type="ORF">PGLA2088_LOCUS22366</name>
</gene>